<dbReference type="OrthoDB" id="10286488at2759"/>
<keyword evidence="3" id="KW-1185">Reference proteome</keyword>
<organism evidence="2 3">
    <name type="scientific">Puccinia graminis f. sp. tritici (strain CRL 75-36-700-3 / race SCCL)</name>
    <name type="common">Black stem rust fungus</name>
    <dbReference type="NCBI Taxonomy" id="418459"/>
    <lineage>
        <taxon>Eukaryota</taxon>
        <taxon>Fungi</taxon>
        <taxon>Dikarya</taxon>
        <taxon>Basidiomycota</taxon>
        <taxon>Pucciniomycotina</taxon>
        <taxon>Pucciniomycetes</taxon>
        <taxon>Pucciniales</taxon>
        <taxon>Pucciniaceae</taxon>
        <taxon>Puccinia</taxon>
    </lineage>
</organism>
<proteinExistence type="predicted"/>
<name>E3KDL3_PUCGT</name>
<accession>E3KDL3</accession>
<dbReference type="Proteomes" id="UP000008783">
    <property type="component" value="Unassembled WGS sequence"/>
</dbReference>
<dbReference type="AlphaFoldDB" id="E3KDL3"/>
<protein>
    <submittedName>
        <fullName evidence="2">Uncharacterized protein</fullName>
    </submittedName>
</protein>
<dbReference type="RefSeq" id="XP_003326868.1">
    <property type="nucleotide sequence ID" value="XM_003326820.2"/>
</dbReference>
<feature type="region of interest" description="Disordered" evidence="1">
    <location>
        <begin position="1"/>
        <end position="23"/>
    </location>
</feature>
<feature type="compositionally biased region" description="Basic and acidic residues" evidence="1">
    <location>
        <begin position="1"/>
        <end position="10"/>
    </location>
</feature>
<reference evidence="3" key="2">
    <citation type="journal article" date="2011" name="Proc. Natl. Acad. Sci. U.S.A.">
        <title>Obligate biotrophy features unraveled by the genomic analysis of rust fungi.</title>
        <authorList>
            <person name="Duplessis S."/>
            <person name="Cuomo C.A."/>
            <person name="Lin Y.-C."/>
            <person name="Aerts A."/>
            <person name="Tisserant E."/>
            <person name="Veneault-Fourrey C."/>
            <person name="Joly D.L."/>
            <person name="Hacquard S."/>
            <person name="Amselem J."/>
            <person name="Cantarel B.L."/>
            <person name="Chiu R."/>
            <person name="Coutinho P.M."/>
            <person name="Feau N."/>
            <person name="Field M."/>
            <person name="Frey P."/>
            <person name="Gelhaye E."/>
            <person name="Goldberg J."/>
            <person name="Grabherr M.G."/>
            <person name="Kodira C.D."/>
            <person name="Kohler A."/>
            <person name="Kuees U."/>
            <person name="Lindquist E.A."/>
            <person name="Lucas S.M."/>
            <person name="Mago R."/>
            <person name="Mauceli E."/>
            <person name="Morin E."/>
            <person name="Murat C."/>
            <person name="Pangilinan J.L."/>
            <person name="Park R."/>
            <person name="Pearson M."/>
            <person name="Quesneville H."/>
            <person name="Rouhier N."/>
            <person name="Sakthikumar S."/>
            <person name="Salamov A.A."/>
            <person name="Schmutz J."/>
            <person name="Selles B."/>
            <person name="Shapiro H."/>
            <person name="Tanguay P."/>
            <person name="Tuskan G.A."/>
            <person name="Henrissat B."/>
            <person name="Van de Peer Y."/>
            <person name="Rouze P."/>
            <person name="Ellis J.G."/>
            <person name="Dodds P.N."/>
            <person name="Schein J.E."/>
            <person name="Zhong S."/>
            <person name="Hamelin R.C."/>
            <person name="Grigoriev I.V."/>
            <person name="Szabo L.J."/>
            <person name="Martin F."/>
        </authorList>
    </citation>
    <scope>NUCLEOTIDE SEQUENCE [LARGE SCALE GENOMIC DNA]</scope>
    <source>
        <strain evidence="3">CRL 75-36-700-3 / race SCCL</strain>
    </source>
</reference>
<reference key="1">
    <citation type="submission" date="2007-01" db="EMBL/GenBank/DDBJ databases">
        <title>The Genome Sequence of Puccinia graminis f. sp. tritici Strain CRL 75-36-700-3.</title>
        <authorList>
            <consortium name="The Broad Institute Genome Sequencing Platform"/>
            <person name="Birren B."/>
            <person name="Lander E."/>
            <person name="Galagan J."/>
            <person name="Nusbaum C."/>
            <person name="Devon K."/>
            <person name="Cuomo C."/>
            <person name="Jaffe D."/>
            <person name="Butler J."/>
            <person name="Alvarez P."/>
            <person name="Gnerre S."/>
            <person name="Grabherr M."/>
            <person name="Mauceli E."/>
            <person name="Brockman W."/>
            <person name="Young S."/>
            <person name="LaButti K."/>
            <person name="Sykes S."/>
            <person name="DeCaprio D."/>
            <person name="Crawford M."/>
            <person name="Koehrsen M."/>
            <person name="Engels R."/>
            <person name="Montgomery P."/>
            <person name="Pearson M."/>
            <person name="Howarth C."/>
            <person name="Larson L."/>
            <person name="White J."/>
            <person name="Zeng Q."/>
            <person name="Kodira C."/>
            <person name="Yandava C."/>
            <person name="Alvarado L."/>
            <person name="O'Leary S."/>
            <person name="Szabo L."/>
            <person name="Dean R."/>
            <person name="Schein J."/>
        </authorList>
    </citation>
    <scope>NUCLEOTIDE SEQUENCE</scope>
    <source>
        <strain>CRL 75-36-700-3</strain>
    </source>
</reference>
<gene>
    <name evidence="2" type="ORF">PGTG_08405</name>
</gene>
<dbReference type="InParanoid" id="E3KDL3"/>
<dbReference type="EMBL" id="DS178282">
    <property type="protein sequence ID" value="EFP82449.1"/>
    <property type="molecule type" value="Genomic_DNA"/>
</dbReference>
<evidence type="ECO:0000313" key="2">
    <source>
        <dbReference type="EMBL" id="EFP82449.1"/>
    </source>
</evidence>
<evidence type="ECO:0000256" key="1">
    <source>
        <dbReference type="SAM" id="MobiDB-lite"/>
    </source>
</evidence>
<sequence length="102" mass="11594">MEDSKPPVDRHKVKRHPESTSLDSGSLLWHEFHQGRFVIAPGRVPPRYIHSSVNPWSNRHLSPRPYKSFQRGNGARAGLDLVWAAEAPPTRHLSPLKGLEFL</sequence>
<dbReference type="KEGG" id="pgr:PGTG_08405"/>
<dbReference type="GeneID" id="10529828"/>
<evidence type="ECO:0000313" key="3">
    <source>
        <dbReference type="Proteomes" id="UP000008783"/>
    </source>
</evidence>
<dbReference type="HOGENOM" id="CLU_2559373_0_0_1"/>
<dbReference type="VEuPathDB" id="FungiDB:PGTG_08405"/>